<sequence length="231" mass="26086">MRQFPAGVFIVILFAVVAILSGCDKKEQKENPFNQHAAKTLTKTASEHAVSSKNSETFPKPTLQTIQNRLEENATIQHPSTEETYTLKSLTGEQKHVSVESLQVVFKDISQPVVIVYLFAPWSLPCQGEVPYLSELQKKYAKDLYVLGILLNPKKYTQTLGTFIQTHHANFYISVSKQNNPLAKKLLSPLGLSDTVMIPMTVIYQNGHYWRHYTGAVPIEMIEHDLKTILD</sequence>
<gene>
    <name evidence="1" type="ORF">MNB_SV-4-1392</name>
</gene>
<dbReference type="EMBL" id="FPIB01000020">
    <property type="protein sequence ID" value="SFV90676.1"/>
    <property type="molecule type" value="Genomic_DNA"/>
</dbReference>
<dbReference type="PANTHER" id="PTHR42852:SF13">
    <property type="entry name" value="PROTEIN DIPZ"/>
    <property type="match status" value="1"/>
</dbReference>
<dbReference type="Gene3D" id="3.40.30.10">
    <property type="entry name" value="Glutaredoxin"/>
    <property type="match status" value="1"/>
</dbReference>
<dbReference type="PROSITE" id="PS51257">
    <property type="entry name" value="PROKAR_LIPOPROTEIN"/>
    <property type="match status" value="1"/>
</dbReference>
<dbReference type="SUPFAM" id="SSF52833">
    <property type="entry name" value="Thioredoxin-like"/>
    <property type="match status" value="1"/>
</dbReference>
<keyword evidence="1" id="KW-0449">Lipoprotein</keyword>
<reference evidence="1" key="1">
    <citation type="submission" date="2016-10" db="EMBL/GenBank/DDBJ databases">
        <authorList>
            <person name="de Groot N.N."/>
        </authorList>
    </citation>
    <scope>NUCLEOTIDE SEQUENCE</scope>
</reference>
<protein>
    <submittedName>
        <fullName evidence="1">Putative lipoprotein thiredoxin</fullName>
    </submittedName>
</protein>
<name>A0A1W1EA88_9ZZZZ</name>
<dbReference type="InterPro" id="IPR050553">
    <property type="entry name" value="Thioredoxin_ResA/DsbE_sf"/>
</dbReference>
<accession>A0A1W1EA88</accession>
<organism evidence="1">
    <name type="scientific">hydrothermal vent metagenome</name>
    <dbReference type="NCBI Taxonomy" id="652676"/>
    <lineage>
        <taxon>unclassified sequences</taxon>
        <taxon>metagenomes</taxon>
        <taxon>ecological metagenomes</taxon>
    </lineage>
</organism>
<evidence type="ECO:0000313" key="1">
    <source>
        <dbReference type="EMBL" id="SFV90676.1"/>
    </source>
</evidence>
<proteinExistence type="predicted"/>
<dbReference type="PANTHER" id="PTHR42852">
    <property type="entry name" value="THIOL:DISULFIDE INTERCHANGE PROTEIN DSBE"/>
    <property type="match status" value="1"/>
</dbReference>
<dbReference type="AlphaFoldDB" id="A0A1W1EA88"/>
<dbReference type="InterPro" id="IPR036249">
    <property type="entry name" value="Thioredoxin-like_sf"/>
</dbReference>